<evidence type="ECO:0000256" key="18">
    <source>
        <dbReference type="SAM" id="MobiDB-lite"/>
    </source>
</evidence>
<dbReference type="InterPro" id="IPR036322">
    <property type="entry name" value="WD40_repeat_dom_sf"/>
</dbReference>
<feature type="region of interest" description="Disordered" evidence="18">
    <location>
        <begin position="1123"/>
        <end position="1154"/>
    </location>
</feature>
<gene>
    <name evidence="20" type="primary">LOC116950995</name>
</gene>
<keyword evidence="9" id="KW-0931">ER-Golgi transport</keyword>
<evidence type="ECO:0000256" key="5">
    <source>
        <dbReference type="ARBA" id="ARBA00022490"/>
    </source>
</evidence>
<dbReference type="Gene3D" id="1.25.40.1030">
    <property type="match status" value="1"/>
</dbReference>
<dbReference type="Gene3D" id="1.20.940.10">
    <property type="entry name" value="Functional domain of the splicing factor Prp18"/>
    <property type="match status" value="1"/>
</dbReference>
<evidence type="ECO:0000256" key="17">
    <source>
        <dbReference type="PROSITE-ProRule" id="PRU00221"/>
    </source>
</evidence>
<dbReference type="FunFam" id="1.20.940.10:FF:000001">
    <property type="entry name" value="Protein transport protein Sec31A isoform A"/>
    <property type="match status" value="1"/>
</dbReference>
<dbReference type="SMART" id="SM00320">
    <property type="entry name" value="WD40"/>
    <property type="match status" value="5"/>
</dbReference>
<evidence type="ECO:0000313" key="20">
    <source>
        <dbReference type="RefSeq" id="XP_032825143.1"/>
    </source>
</evidence>
<feature type="region of interest" description="Disordered" evidence="18">
    <location>
        <begin position="934"/>
        <end position="1062"/>
    </location>
</feature>
<dbReference type="GO" id="GO:0090110">
    <property type="term" value="P:COPII-coated vesicle cargo loading"/>
    <property type="evidence" value="ECO:0007669"/>
    <property type="project" value="TreeGrafter"/>
</dbReference>
<evidence type="ECO:0000256" key="11">
    <source>
        <dbReference type="ARBA" id="ARBA00023136"/>
    </source>
</evidence>
<feature type="compositionally biased region" description="Acidic residues" evidence="18">
    <location>
        <begin position="530"/>
        <end position="543"/>
    </location>
</feature>
<dbReference type="GO" id="GO:0070971">
    <property type="term" value="C:endoplasmic reticulum exit site"/>
    <property type="evidence" value="ECO:0007669"/>
    <property type="project" value="TreeGrafter"/>
</dbReference>
<comment type="similarity">
    <text evidence="3">Belongs to the WD repeat SEC31 family.</text>
</comment>
<comment type="subcellular location">
    <subcellularLocation>
        <location evidence="1">Cytoplasmic vesicle</location>
        <location evidence="1">COPII-coated vesicle membrane</location>
        <topology evidence="1">Peripheral membrane protein</topology>
        <orientation evidence="1">Cytoplasmic side</orientation>
    </subcellularLocation>
    <subcellularLocation>
        <location evidence="2">Endoplasmic reticulum membrane</location>
        <topology evidence="2">Peripheral membrane protein</topology>
    </subcellularLocation>
</comment>
<keyword evidence="11" id="KW-0472">Membrane</keyword>
<proteinExistence type="inferred from homology"/>
<feature type="compositionally biased region" description="Low complexity" evidence="18">
    <location>
        <begin position="836"/>
        <end position="852"/>
    </location>
</feature>
<keyword evidence="7" id="KW-0677">Repeat</keyword>
<evidence type="ECO:0000256" key="3">
    <source>
        <dbReference type="ARBA" id="ARBA00009358"/>
    </source>
</evidence>
<feature type="region of interest" description="Disordered" evidence="18">
    <location>
        <begin position="836"/>
        <end position="911"/>
    </location>
</feature>
<evidence type="ECO:0000256" key="10">
    <source>
        <dbReference type="ARBA" id="ARBA00022927"/>
    </source>
</evidence>
<dbReference type="PANTHER" id="PTHR13923:SF22">
    <property type="entry name" value="PROTEIN TRANSPORT PROTEIN SEC31B"/>
    <property type="match status" value="1"/>
</dbReference>
<dbReference type="InterPro" id="IPR001680">
    <property type="entry name" value="WD40_rpt"/>
</dbReference>
<keyword evidence="8" id="KW-0256">Endoplasmic reticulum</keyword>
<evidence type="ECO:0000256" key="4">
    <source>
        <dbReference type="ARBA" id="ARBA00022448"/>
    </source>
</evidence>
<dbReference type="Pfam" id="PF00400">
    <property type="entry name" value="WD40"/>
    <property type="match status" value="2"/>
</dbReference>
<evidence type="ECO:0000313" key="19">
    <source>
        <dbReference type="Proteomes" id="UP001318040"/>
    </source>
</evidence>
<dbReference type="GO" id="GO:0007029">
    <property type="term" value="P:endoplasmic reticulum organization"/>
    <property type="evidence" value="ECO:0007669"/>
    <property type="project" value="TreeGrafter"/>
</dbReference>
<dbReference type="GO" id="GO:0030127">
    <property type="term" value="C:COPII vesicle coat"/>
    <property type="evidence" value="ECO:0007669"/>
    <property type="project" value="TreeGrafter"/>
</dbReference>
<dbReference type="RefSeq" id="XP_032825143.1">
    <property type="nucleotide sequence ID" value="XM_032969252.1"/>
</dbReference>
<reference evidence="20" key="1">
    <citation type="submission" date="2025-08" db="UniProtKB">
        <authorList>
            <consortium name="RefSeq"/>
        </authorList>
    </citation>
    <scope>IDENTIFICATION</scope>
    <source>
        <tissue evidence="20">Sperm</tissue>
    </source>
</reference>
<keyword evidence="5" id="KW-0963">Cytoplasm</keyword>
<dbReference type="InterPro" id="IPR040251">
    <property type="entry name" value="SEC31-like"/>
</dbReference>
<keyword evidence="4" id="KW-0813">Transport</keyword>
<evidence type="ECO:0000256" key="13">
    <source>
        <dbReference type="ARBA" id="ARBA00025471"/>
    </source>
</evidence>
<feature type="repeat" description="WD" evidence="17">
    <location>
        <begin position="257"/>
        <end position="299"/>
    </location>
</feature>
<evidence type="ECO:0000256" key="9">
    <source>
        <dbReference type="ARBA" id="ARBA00022892"/>
    </source>
</evidence>
<keyword evidence="10" id="KW-0653">Protein transport</keyword>
<evidence type="ECO:0000256" key="15">
    <source>
        <dbReference type="ARBA" id="ARBA00041470"/>
    </source>
</evidence>
<keyword evidence="19" id="KW-1185">Reference proteome</keyword>
<dbReference type="AlphaFoldDB" id="A0AAJ7X9L9"/>
<accession>A0AAJ7X9L9</accession>
<dbReference type="GO" id="GO:0005789">
    <property type="term" value="C:endoplasmic reticulum membrane"/>
    <property type="evidence" value="ECO:0007669"/>
    <property type="project" value="UniProtKB-SubCell"/>
</dbReference>
<feature type="repeat" description="WD" evidence="17">
    <location>
        <begin position="116"/>
        <end position="158"/>
    </location>
</feature>
<keyword evidence="12" id="KW-0968">Cytoplasmic vesicle</keyword>
<feature type="compositionally biased region" description="Pro residues" evidence="18">
    <location>
        <begin position="975"/>
        <end position="1006"/>
    </location>
</feature>
<feature type="compositionally biased region" description="Polar residues" evidence="18">
    <location>
        <begin position="515"/>
        <end position="524"/>
    </location>
</feature>
<dbReference type="PROSITE" id="PS00678">
    <property type="entry name" value="WD_REPEATS_1"/>
    <property type="match status" value="1"/>
</dbReference>
<dbReference type="FunFam" id="1.25.40.1030:FF:000011">
    <property type="entry name" value="SEC31 homolog B, COPII coat complex component"/>
    <property type="match status" value="1"/>
</dbReference>
<dbReference type="Gene3D" id="2.130.10.10">
    <property type="entry name" value="YVTN repeat-like/Quinoprotein amine dehydrogenase"/>
    <property type="match status" value="1"/>
</dbReference>
<feature type="region of interest" description="Disordered" evidence="18">
    <location>
        <begin position="1085"/>
        <end position="1107"/>
    </location>
</feature>
<feature type="compositionally biased region" description="Low complexity" evidence="18">
    <location>
        <begin position="883"/>
        <end position="902"/>
    </location>
</feature>
<dbReference type="PROSITE" id="PS50082">
    <property type="entry name" value="WD_REPEATS_2"/>
    <property type="match status" value="2"/>
</dbReference>
<evidence type="ECO:0000256" key="14">
    <source>
        <dbReference type="ARBA" id="ARBA00039468"/>
    </source>
</evidence>
<organism evidence="19 20">
    <name type="scientific">Petromyzon marinus</name>
    <name type="common">Sea lamprey</name>
    <dbReference type="NCBI Taxonomy" id="7757"/>
    <lineage>
        <taxon>Eukaryota</taxon>
        <taxon>Metazoa</taxon>
        <taxon>Chordata</taxon>
        <taxon>Craniata</taxon>
        <taxon>Vertebrata</taxon>
        <taxon>Cyclostomata</taxon>
        <taxon>Hyperoartia</taxon>
        <taxon>Petromyzontiformes</taxon>
        <taxon>Petromyzontidae</taxon>
        <taxon>Petromyzon</taxon>
    </lineage>
</organism>
<evidence type="ECO:0000256" key="8">
    <source>
        <dbReference type="ARBA" id="ARBA00022824"/>
    </source>
</evidence>
<evidence type="ECO:0000256" key="7">
    <source>
        <dbReference type="ARBA" id="ARBA00022737"/>
    </source>
</evidence>
<dbReference type="SUPFAM" id="SSF50978">
    <property type="entry name" value="WD40 repeat-like"/>
    <property type="match status" value="1"/>
</dbReference>
<name>A0AAJ7X9L9_PETMA</name>
<keyword evidence="6 17" id="KW-0853">WD repeat</keyword>
<evidence type="ECO:0000256" key="1">
    <source>
        <dbReference type="ARBA" id="ARBA00004299"/>
    </source>
</evidence>
<feature type="compositionally biased region" description="Low complexity" evidence="18">
    <location>
        <begin position="1031"/>
        <end position="1053"/>
    </location>
</feature>
<evidence type="ECO:0000256" key="12">
    <source>
        <dbReference type="ARBA" id="ARBA00023329"/>
    </source>
</evidence>
<dbReference type="InterPro" id="IPR015943">
    <property type="entry name" value="WD40/YVTN_repeat-like_dom_sf"/>
</dbReference>
<evidence type="ECO:0000256" key="2">
    <source>
        <dbReference type="ARBA" id="ARBA00004406"/>
    </source>
</evidence>
<sequence length="1277" mass="136705">MKLKEIDRTANQAWSPAAQHPIYLATGTSAQQLDATFSTNAALEVFELDLADSSTDLKLRGTLTTENRYHKLVWGAPLPGEEGAGVVVGGSDNGVLILYAADKVLSGDADAIIGENDRHTGPVRALDFNPFQANLLASGANDSEIYIWDLNNFGTPMTPGSKSQMREPAEDVVCVAWNRQVQHILASASPSGKAVVWDLRKNEPIIKVSDHSNRMRCSGMAWHPDVATQLVVSSEDDRMPVIQMWDLRFATSPLKVLESHSRGILAIAWCQADPELLLSCAKDNRILCWNPNTGEVVYELPTSTQWCFDIQWCPRNPALLSAASFDGRIGIYSVMGGSMAAQTQSQADKISSSFGNLDPFGTGQPLPPLQLPPQSPTTQSTFIPPLKRPPRWIRRPVGACFAFGGKLVTFGSEKAAPAGSVAGPRQVFVSQVVTETALLRRSDELQGALRSGRCLDYCVARAAAAHNDFERSVWNFLKVNFEQEPRTHCLKLLGYSADELDAKISAILREETSPDPDQNATEGSVKSVDDLEDEALDKEDEVESFPPGIPAAPQEATATTTTSDGSFKVSTTADVDGLISQALLLGNFERAVELCLHDGRMADAVILSISGGSELLASTQKKYFARSQNKISRLVSAVVSRDWEDIARSCDLDNWKEALAALLTYAKPHEFPALCDTLGSRMEQEGDETLCAQACLCYICAGNVEKLVACWDRTHDTSSGLALQDLIEKVMVMRQSMEACGTREAATGQALADKLAHYAGLLAAQGSLAAAMSYLPESATESQVVALRDRLYHAQQEVAGAQAAPPFPYTRAELTKPQQKQQQQYVQPGVQQPQQQQLQQQQLQQQQLQQQPQHHHHQQQHQPQPAMKHHYHPQVQPSGQGYAGHLAPHAGPGMPGMQAGPGVASVAPNPPGPGLFTPISAPLPAVGPMQPPPLSSAVGPGAGPNAYSRAAGPNQAYPPHPTITGFQQPMQQQPLPAPMPGPSPHGVPHFPGPSYHPAPAPAPPLGPQSSYPSAVPSDPHGGGAMHAHHLPVGAAPGAVAGPQQHGFPGHPGQIFTPGAPYSSMAPVPPPAAAAAAATLQHAAGVQDGWNDPPPCVRQGGRRNKLPENYVPPAPITAPVFGVAPLEPQGGAAQASHAHEPSQGPPGAPTEASVQPLQSLPAEKIVKKPIPEEHGVLKVVFDGLVQRCLSASTDPQTKRKLDDATKRLEYLYDKLREQTLSPHILAGLHEIARRVEARDYPQGLAVHTQVVSSSNFSEISAFMPVLKVVVTIAGKLNI</sequence>
<feature type="region of interest" description="Disordered" evidence="18">
    <location>
        <begin position="509"/>
        <end position="566"/>
    </location>
</feature>
<comment type="function">
    <text evidence="13">Component of the coat protein complex II (COPII) which promotes the formation of transport vesicles from the endoplasmic reticulum (ER). The coat has two main functions, the physical deformation of the endoplasmic reticulum membrane into vesicles and the selection of cargo molecules.</text>
</comment>
<dbReference type="PANTHER" id="PTHR13923">
    <property type="entry name" value="SEC31-RELATED PROTEIN"/>
    <property type="match status" value="1"/>
</dbReference>
<dbReference type="Proteomes" id="UP001318040">
    <property type="component" value="Chromosome 41"/>
</dbReference>
<evidence type="ECO:0000256" key="6">
    <source>
        <dbReference type="ARBA" id="ARBA00022574"/>
    </source>
</evidence>
<dbReference type="KEGG" id="pmrn:116950995"/>
<dbReference type="GO" id="GO:0015031">
    <property type="term" value="P:protein transport"/>
    <property type="evidence" value="ECO:0007669"/>
    <property type="project" value="UniProtKB-KW"/>
</dbReference>
<evidence type="ECO:0000256" key="16">
    <source>
        <dbReference type="ARBA" id="ARBA00043112"/>
    </source>
</evidence>
<dbReference type="PROSITE" id="PS50294">
    <property type="entry name" value="WD_REPEATS_REGION"/>
    <property type="match status" value="1"/>
</dbReference>
<dbReference type="GO" id="GO:0005198">
    <property type="term" value="F:structural molecule activity"/>
    <property type="evidence" value="ECO:0007669"/>
    <property type="project" value="TreeGrafter"/>
</dbReference>
<dbReference type="InterPro" id="IPR019775">
    <property type="entry name" value="WD40_repeat_CS"/>
</dbReference>
<protein>
    <recommendedName>
        <fullName evidence="14">Protein transport protein Sec31A</fullName>
    </recommendedName>
    <alternativeName>
        <fullName evidence="16">SEC31-like protein 1</fullName>
    </alternativeName>
    <alternativeName>
        <fullName evidence="15">SEC31-related protein A</fullName>
    </alternativeName>
</protein>
<dbReference type="FunFam" id="2.130.10.10:FF:000009">
    <property type="entry name" value="Protein transport protein Sec31A isoform A"/>
    <property type="match status" value="1"/>
</dbReference>